<dbReference type="GO" id="GO:0032784">
    <property type="term" value="P:regulation of DNA-templated transcription elongation"/>
    <property type="evidence" value="ECO:0007669"/>
    <property type="project" value="InterPro"/>
</dbReference>
<dbReference type="Gene3D" id="2.30.30.30">
    <property type="match status" value="1"/>
</dbReference>
<dbReference type="CDD" id="cd06091">
    <property type="entry name" value="KOW_NusG"/>
    <property type="match status" value="1"/>
</dbReference>
<dbReference type="EMBL" id="JACHVQ010000005">
    <property type="protein sequence ID" value="MBB2894235.1"/>
    <property type="molecule type" value="Genomic_DNA"/>
</dbReference>
<dbReference type="PRINTS" id="PR00338">
    <property type="entry name" value="NUSGTNSCPFCT"/>
</dbReference>
<dbReference type="GO" id="GO:0006353">
    <property type="term" value="P:DNA-templated transcription termination"/>
    <property type="evidence" value="ECO:0007669"/>
    <property type="project" value="UniProtKB-UniRule"/>
</dbReference>
<dbReference type="InterPro" id="IPR043425">
    <property type="entry name" value="NusG-like"/>
</dbReference>
<feature type="region of interest" description="Disordered" evidence="8">
    <location>
        <begin position="1"/>
        <end position="21"/>
    </location>
</feature>
<protein>
    <recommendedName>
        <fullName evidence="5 6">Transcription termination/antitermination protein NusG</fullName>
    </recommendedName>
</protein>
<dbReference type="GO" id="GO:0005829">
    <property type="term" value="C:cytosol"/>
    <property type="evidence" value="ECO:0007669"/>
    <property type="project" value="TreeGrafter"/>
</dbReference>
<dbReference type="InterPro" id="IPR001062">
    <property type="entry name" value="Transcrpt_antiterm_NusG"/>
</dbReference>
<keyword evidence="1 5" id="KW-0806">Transcription termination</keyword>
<feature type="compositionally biased region" description="Acidic residues" evidence="8">
    <location>
        <begin position="97"/>
        <end position="151"/>
    </location>
</feature>
<keyword evidence="4 5" id="KW-0804">Transcription</keyword>
<evidence type="ECO:0000256" key="4">
    <source>
        <dbReference type="ARBA" id="ARBA00023163"/>
    </source>
</evidence>
<evidence type="ECO:0000256" key="7">
    <source>
        <dbReference type="RuleBase" id="RU000538"/>
    </source>
</evidence>
<dbReference type="GO" id="GO:0031564">
    <property type="term" value="P:transcription antitermination"/>
    <property type="evidence" value="ECO:0007669"/>
    <property type="project" value="UniProtKB-UniRule"/>
</dbReference>
<dbReference type="InterPro" id="IPR014722">
    <property type="entry name" value="Rib_uL2_dom2"/>
</dbReference>
<accession>A0A839NGH4</accession>
<reference evidence="10 11" key="1">
    <citation type="submission" date="2020-08" db="EMBL/GenBank/DDBJ databases">
        <title>Sequencing the genomes of 1000 actinobacteria strains.</title>
        <authorList>
            <person name="Klenk H.-P."/>
        </authorList>
    </citation>
    <scope>NUCLEOTIDE SEQUENCE [LARGE SCALE GENOMIC DNA]</scope>
    <source>
        <strain evidence="10 11">DSM 105369</strain>
    </source>
</reference>
<dbReference type="CDD" id="cd09891">
    <property type="entry name" value="NGN_Bact_1"/>
    <property type="match status" value="1"/>
</dbReference>
<feature type="region of interest" description="Disordered" evidence="8">
    <location>
        <begin position="164"/>
        <end position="191"/>
    </location>
</feature>
<feature type="region of interest" description="Disordered" evidence="8">
    <location>
        <begin position="61"/>
        <end position="151"/>
    </location>
</feature>
<evidence type="ECO:0000313" key="10">
    <source>
        <dbReference type="EMBL" id="MBB2894235.1"/>
    </source>
</evidence>
<organism evidence="10 11">
    <name type="scientific">Flexivirga oryzae</name>
    <dbReference type="NCBI Taxonomy" id="1794944"/>
    <lineage>
        <taxon>Bacteria</taxon>
        <taxon>Bacillati</taxon>
        <taxon>Actinomycetota</taxon>
        <taxon>Actinomycetes</taxon>
        <taxon>Micrococcales</taxon>
        <taxon>Dermacoccaceae</taxon>
        <taxon>Flexivirga</taxon>
    </lineage>
</organism>
<dbReference type="Gene3D" id="3.30.70.940">
    <property type="entry name" value="NusG, N-terminal domain"/>
    <property type="match status" value="1"/>
</dbReference>
<feature type="compositionally biased region" description="Acidic residues" evidence="8">
    <location>
        <begin position="61"/>
        <end position="70"/>
    </location>
</feature>
<dbReference type="InterPro" id="IPR036735">
    <property type="entry name" value="NGN_dom_sf"/>
</dbReference>
<dbReference type="InterPro" id="IPR006645">
    <property type="entry name" value="NGN-like_dom"/>
</dbReference>
<dbReference type="InterPro" id="IPR015869">
    <property type="entry name" value="Transcrpt_antiterm_NusG_bac_CS"/>
</dbReference>
<dbReference type="Pfam" id="PF02357">
    <property type="entry name" value="NusG"/>
    <property type="match status" value="1"/>
</dbReference>
<name>A0A839NGH4_9MICO</name>
<dbReference type="InterPro" id="IPR047050">
    <property type="entry name" value="NGN"/>
</dbReference>
<evidence type="ECO:0000256" key="5">
    <source>
        <dbReference type="HAMAP-Rule" id="MF_00948"/>
    </source>
</evidence>
<dbReference type="SMART" id="SM00738">
    <property type="entry name" value="NGN"/>
    <property type="match status" value="1"/>
</dbReference>
<dbReference type="PANTHER" id="PTHR30265">
    <property type="entry name" value="RHO-INTERACTING TRANSCRIPTION TERMINATION FACTOR NUSG"/>
    <property type="match status" value="1"/>
</dbReference>
<dbReference type="FunFam" id="3.30.70.940:FF:000002">
    <property type="entry name" value="Transcription termination/antitermination protein NusG"/>
    <property type="match status" value="1"/>
</dbReference>
<dbReference type="NCBIfam" id="TIGR00922">
    <property type="entry name" value="nusG"/>
    <property type="match status" value="1"/>
</dbReference>
<dbReference type="FunFam" id="2.30.30.30:FF:000002">
    <property type="entry name" value="Transcription termination/antitermination factor NusG"/>
    <property type="match status" value="1"/>
</dbReference>
<proteinExistence type="inferred from homology"/>
<dbReference type="PANTHER" id="PTHR30265:SF2">
    <property type="entry name" value="TRANSCRIPTION TERMINATION_ANTITERMINATION PROTEIN NUSG"/>
    <property type="match status" value="1"/>
</dbReference>
<dbReference type="SUPFAM" id="SSF50104">
    <property type="entry name" value="Translation proteins SH3-like domain"/>
    <property type="match status" value="1"/>
</dbReference>
<dbReference type="SUPFAM" id="SSF82679">
    <property type="entry name" value="N-utilization substance G protein NusG, N-terminal domain"/>
    <property type="match status" value="1"/>
</dbReference>
<dbReference type="HAMAP" id="MF_00948">
    <property type="entry name" value="NusG"/>
    <property type="match status" value="1"/>
</dbReference>
<keyword evidence="2 5" id="KW-0889">Transcription antitermination</keyword>
<evidence type="ECO:0000256" key="2">
    <source>
        <dbReference type="ARBA" id="ARBA00022814"/>
    </source>
</evidence>
<comment type="function">
    <text evidence="5 7">Participates in transcription elongation, termination and antitermination.</text>
</comment>
<dbReference type="InterPro" id="IPR008991">
    <property type="entry name" value="Translation_prot_SH3-like_sf"/>
</dbReference>
<evidence type="ECO:0000256" key="3">
    <source>
        <dbReference type="ARBA" id="ARBA00023015"/>
    </source>
</evidence>
<dbReference type="AlphaFoldDB" id="A0A839NGH4"/>
<feature type="compositionally biased region" description="Acidic residues" evidence="8">
    <location>
        <begin position="164"/>
        <end position="188"/>
    </location>
</feature>
<dbReference type="PROSITE" id="PS01014">
    <property type="entry name" value="NUSG"/>
    <property type="match status" value="1"/>
</dbReference>
<sequence>MTGELDPREAAALDAERAESQAWNADLQVEDAQDADALDIAAEADSEAPADDLRETFEDDLDLADGDSDSEQSLAAAGEGADPEDPAELEAIHPDYDGADGDDSDEDFDAAEVEDDPQIDAEIAEADADLSAEADAERDEDEVDGAEGDEEADAAVAAEAADLGEDVASDEADSDEAADDEAADDEEGPVLSAEEQRAAFIADLKLQFGEWYVVHSYAGYEKRVKANLETRMTSLNMEDYIFQVEVPMEEFTEIKNSQRKTGTRVRMPGYVLVRMDLTDESWGAVRHTPGVTGFVGNAHQPSPLSIDEVVTMLNPVFEEPAGEAESGAPAASGVAKPGKAAASADVDFEVGESVTVMEGPFETLPASISEINTDTQKLKVLVSIFGRETPVELSFNQVAKI</sequence>
<comment type="caution">
    <text evidence="10">The sequence shown here is derived from an EMBL/GenBank/DDBJ whole genome shotgun (WGS) entry which is preliminary data.</text>
</comment>
<keyword evidence="11" id="KW-1185">Reference proteome</keyword>
<evidence type="ECO:0000313" key="11">
    <source>
        <dbReference type="Proteomes" id="UP000559182"/>
    </source>
</evidence>
<evidence type="ECO:0000256" key="1">
    <source>
        <dbReference type="ARBA" id="ARBA00022472"/>
    </source>
</evidence>
<comment type="similarity">
    <text evidence="5 7">Belongs to the NusG family.</text>
</comment>
<dbReference type="Proteomes" id="UP000559182">
    <property type="component" value="Unassembled WGS sequence"/>
</dbReference>
<keyword evidence="3 5" id="KW-0805">Transcription regulation</keyword>
<evidence type="ECO:0000259" key="9">
    <source>
        <dbReference type="SMART" id="SM00738"/>
    </source>
</evidence>
<dbReference type="GO" id="GO:0006354">
    <property type="term" value="P:DNA-templated transcription elongation"/>
    <property type="evidence" value="ECO:0007669"/>
    <property type="project" value="UniProtKB-UniRule"/>
</dbReference>
<feature type="compositionally biased region" description="Basic and acidic residues" evidence="8">
    <location>
        <begin position="1"/>
        <end position="19"/>
    </location>
</feature>
<evidence type="ECO:0000256" key="6">
    <source>
        <dbReference type="NCBIfam" id="TIGR00922"/>
    </source>
</evidence>
<feature type="domain" description="NusG-like N-terminal" evidence="9">
    <location>
        <begin position="208"/>
        <end position="316"/>
    </location>
</feature>
<evidence type="ECO:0000256" key="8">
    <source>
        <dbReference type="SAM" id="MobiDB-lite"/>
    </source>
</evidence>
<gene>
    <name evidence="5" type="primary">nusG</name>
    <name evidence="10" type="ORF">FHU39_004277</name>
</gene>